<comment type="caution">
    <text evidence="4">The sequence shown here is derived from an EMBL/GenBank/DDBJ whole genome shotgun (WGS) entry which is preliminary data.</text>
</comment>
<protein>
    <recommendedName>
        <fullName evidence="3">PE-PPE domain-containing protein</fullName>
    </recommendedName>
</protein>
<evidence type="ECO:0000256" key="1">
    <source>
        <dbReference type="SAM" id="MobiDB-lite"/>
    </source>
</evidence>
<reference evidence="5" key="1">
    <citation type="submission" date="2016-09" db="EMBL/GenBank/DDBJ databases">
        <authorList>
            <person name="Greninger A.L."/>
            <person name="Jerome K.R."/>
            <person name="Mcnair B."/>
            <person name="Wallis C."/>
            <person name="Fang F."/>
        </authorList>
    </citation>
    <scope>NUCLEOTIDE SEQUENCE [LARGE SCALE GENOMIC DNA]</scope>
    <source>
        <strain evidence="5">M6</strain>
    </source>
</reference>
<evidence type="ECO:0000313" key="4">
    <source>
        <dbReference type="EMBL" id="ODQ88724.1"/>
    </source>
</evidence>
<keyword evidence="2" id="KW-0732">Signal</keyword>
<proteinExistence type="predicted"/>
<name>A0A1E3RFU2_MYCFV</name>
<feature type="chain" id="PRO_5039199744" description="PE-PPE domain-containing protein" evidence="2">
    <location>
        <begin position="26"/>
        <end position="367"/>
    </location>
</feature>
<dbReference type="AlphaFoldDB" id="A0A1E3RFU2"/>
<feature type="signal peptide" evidence="2">
    <location>
        <begin position="1"/>
        <end position="25"/>
    </location>
</feature>
<evidence type="ECO:0000259" key="3">
    <source>
        <dbReference type="Pfam" id="PF08237"/>
    </source>
</evidence>
<feature type="region of interest" description="Disordered" evidence="1">
    <location>
        <begin position="303"/>
        <end position="367"/>
    </location>
</feature>
<dbReference type="Proteomes" id="UP000094053">
    <property type="component" value="Unassembled WGS sequence"/>
</dbReference>
<dbReference type="InterPro" id="IPR013228">
    <property type="entry name" value="PE-PPE_C"/>
</dbReference>
<accession>A0A1E3RFU2</accession>
<sequence length="367" mass="39395">MAHWRARVAATLAAASLLLATGSLANAIGQANVAAGQAVLIPGATVFKPINPFYRAIATSYPKIGMHFHDDTSPTVVAYSQNALAADRAVRDGVRQTKAAVRGTDAEVVVIGESMGSMVAWRVARELAGDNDAPSPADVSFVLIAPPEMGVAEYFKAGTFIPILNYRVRRIEPSPYPTTIVIGEYDGWADPPDRPWNLLASANALAGIAYVHGPPIAAVDPDTVPEQNITRVPATAQHGPITTYFVPTRNLPLTQPFRDLGVPNTLVDKVDRMLRPAIDAGYVRHDKPGDTRPYLRDGELRRNVQSQQSAREPQEQADEPDTAQQRGTSDSAVRDADPPVPVQADSDEVGDLAEQQAEPQESEDAGE</sequence>
<evidence type="ECO:0000313" key="5">
    <source>
        <dbReference type="Proteomes" id="UP000094053"/>
    </source>
</evidence>
<dbReference type="OrthoDB" id="4593375at2"/>
<dbReference type="SUPFAM" id="SSF53474">
    <property type="entry name" value="alpha/beta-Hydrolases"/>
    <property type="match status" value="1"/>
</dbReference>
<keyword evidence="5" id="KW-1185">Reference proteome</keyword>
<evidence type="ECO:0000256" key="2">
    <source>
        <dbReference type="SAM" id="SignalP"/>
    </source>
</evidence>
<dbReference type="Gene3D" id="3.40.50.1820">
    <property type="entry name" value="alpha/beta hydrolase"/>
    <property type="match status" value="1"/>
</dbReference>
<feature type="domain" description="PE-PPE" evidence="3">
    <location>
        <begin position="75"/>
        <end position="282"/>
    </location>
</feature>
<feature type="compositionally biased region" description="Polar residues" evidence="1">
    <location>
        <begin position="322"/>
        <end position="331"/>
    </location>
</feature>
<gene>
    <name evidence="4" type="ORF">BHQ18_17850</name>
</gene>
<dbReference type="EMBL" id="MIHA01000013">
    <property type="protein sequence ID" value="ODQ88724.1"/>
    <property type="molecule type" value="Genomic_DNA"/>
</dbReference>
<dbReference type="Pfam" id="PF08237">
    <property type="entry name" value="PE-PPE"/>
    <property type="match status" value="1"/>
</dbReference>
<dbReference type="InterPro" id="IPR029058">
    <property type="entry name" value="AB_hydrolase_fold"/>
</dbReference>
<organism evidence="4 5">
    <name type="scientific">Mycolicibacterium flavescens</name>
    <name type="common">Mycobacterium flavescens</name>
    <dbReference type="NCBI Taxonomy" id="1776"/>
    <lineage>
        <taxon>Bacteria</taxon>
        <taxon>Bacillati</taxon>
        <taxon>Actinomycetota</taxon>
        <taxon>Actinomycetes</taxon>
        <taxon>Mycobacteriales</taxon>
        <taxon>Mycobacteriaceae</taxon>
        <taxon>Mycolicibacterium</taxon>
    </lineage>
</organism>